<evidence type="ECO:0000256" key="1">
    <source>
        <dbReference type="ARBA" id="ARBA00006616"/>
    </source>
</evidence>
<dbReference type="GO" id="GO:0005829">
    <property type="term" value="C:cytosol"/>
    <property type="evidence" value="ECO:0007669"/>
    <property type="project" value="TreeGrafter"/>
</dbReference>
<evidence type="ECO:0000256" key="3">
    <source>
        <dbReference type="SAM" id="MobiDB-lite"/>
    </source>
</evidence>
<dbReference type="GO" id="GO:0140934">
    <property type="term" value="F:histone deubiquitinase activity"/>
    <property type="evidence" value="ECO:0007669"/>
    <property type="project" value="UniProtKB-UniRule"/>
</dbReference>
<keyword evidence="2" id="KW-0645">Protease</keyword>
<accession>A0A2T7PIJ2</accession>
<dbReference type="GO" id="GO:0071108">
    <property type="term" value="P:protein K48-linked deubiquitination"/>
    <property type="evidence" value="ECO:0007669"/>
    <property type="project" value="TreeGrafter"/>
</dbReference>
<name>A0A2T7PIJ2_POMCA</name>
<dbReference type="GO" id="GO:0006508">
    <property type="term" value="P:proteolysis"/>
    <property type="evidence" value="ECO:0007669"/>
    <property type="project" value="UniProtKB-KW"/>
</dbReference>
<dbReference type="Proteomes" id="UP000245119">
    <property type="component" value="Linkage Group LG3"/>
</dbReference>
<comment type="function">
    <text evidence="2">Hydrolase that can specifically remove 'Lys-48'-linked conjugated ubiquitin from proteins. Has exodeubiquitinase activity and has a preference for long polyubiquitin chains. May play a regulatory role at the level of protein turnover.</text>
</comment>
<dbReference type="InterPro" id="IPR007518">
    <property type="entry name" value="MINDY"/>
</dbReference>
<dbReference type="OrthoDB" id="10261212at2759"/>
<feature type="compositionally biased region" description="Low complexity" evidence="3">
    <location>
        <begin position="201"/>
        <end position="213"/>
    </location>
</feature>
<comment type="caution">
    <text evidence="5">The sequence shown here is derived from an EMBL/GenBank/DDBJ whole genome shotgun (WGS) entry which is preliminary data.</text>
</comment>
<keyword evidence="2" id="KW-0378">Hydrolase</keyword>
<sequence>MENTSADAPGSVLLDQNNFNTQEVTVEVQNQQENLNLNEDSSAFSPVNPEAVSFDNQTMDDMSQNQMQQNQSAEKIDIEVQEVLSPQQEPQSELIEEALACPENHMQNLSEPMEQVKAVISECKVTAVSEEHLEESVQDSTGSCSVEPLIECLSSYLPKAHKGKIEIADGEPQMSSTNQASQLKLLPPQASQAKEAADNIATSDDSAGADDSASAAAAEASVCQITEEMGTSKRGGTASSSQGDSVYYIKWITFDNAKVPIITQNENGPCPLLAIMNVLLLKGKVKLAPMLEMVTSEQLMAYLGECVIENMPQNLPETERANYEQNMQDAMAVMHKLQTGLDVNVKFTGVSDFEYTPECIIFDLLEIGLYHGWLVDPQDQQTVRAVGKCSYNQLVEKIIQQKSSEDEDDVREALLAEQFLERTASQLTYHGLCELSSTVKESELCIFFRNNHFSTLFCHNKELFLLVTDQGFLTESNVVWETLSTVDGDCHFVDAFFRTFTKADLAVEANPEVNPYTSGDRQIDSDYQVALSLQQDQQLEEQDAAWSPFLPDMQNADHELAMRLQEEEDRRAAAAASQEQYNTGQQPVRPDRRVREREDTRDRRDGKNWTAVVLVVFIMDLRKAACYIAVAGPQPSEEEGDVASTLSFGVNVEIACPQSLEENRPRRL</sequence>
<dbReference type="GO" id="GO:0036435">
    <property type="term" value="F:K48-linked polyubiquitin modification-dependent protein binding"/>
    <property type="evidence" value="ECO:0007669"/>
    <property type="project" value="UniProtKB-UniRule"/>
</dbReference>
<protein>
    <recommendedName>
        <fullName evidence="2">Ubiquitin carboxyl-terminal hydrolase</fullName>
        <ecNumber evidence="2">3.4.19.12</ecNumber>
    </recommendedName>
</protein>
<feature type="domain" description="MINDY deubiquitinase" evidence="4">
    <location>
        <begin position="246"/>
        <end position="497"/>
    </location>
</feature>
<dbReference type="PANTHER" id="PTHR18063:SF6">
    <property type="entry name" value="UBIQUITIN CARBOXYL-TERMINAL HYDROLASE"/>
    <property type="match status" value="1"/>
</dbReference>
<evidence type="ECO:0000259" key="4">
    <source>
        <dbReference type="Pfam" id="PF04424"/>
    </source>
</evidence>
<dbReference type="Pfam" id="PF04424">
    <property type="entry name" value="MINDY_DUB"/>
    <property type="match status" value="1"/>
</dbReference>
<dbReference type="AlphaFoldDB" id="A0A2T7PIJ2"/>
<dbReference type="GO" id="GO:0071944">
    <property type="term" value="C:cell periphery"/>
    <property type="evidence" value="ECO:0007669"/>
    <property type="project" value="TreeGrafter"/>
</dbReference>
<keyword evidence="2" id="KW-0833">Ubl conjugation pathway</keyword>
<organism evidence="5 6">
    <name type="scientific">Pomacea canaliculata</name>
    <name type="common">Golden apple snail</name>
    <dbReference type="NCBI Taxonomy" id="400727"/>
    <lineage>
        <taxon>Eukaryota</taxon>
        <taxon>Metazoa</taxon>
        <taxon>Spiralia</taxon>
        <taxon>Lophotrochozoa</taxon>
        <taxon>Mollusca</taxon>
        <taxon>Gastropoda</taxon>
        <taxon>Caenogastropoda</taxon>
        <taxon>Architaenioglossa</taxon>
        <taxon>Ampullarioidea</taxon>
        <taxon>Ampullariidae</taxon>
        <taxon>Pomacea</taxon>
    </lineage>
</organism>
<dbReference type="PANTHER" id="PTHR18063">
    <property type="entry name" value="NF-E2 INDUCIBLE PROTEIN"/>
    <property type="match status" value="1"/>
</dbReference>
<proteinExistence type="inferred from homology"/>
<comment type="similarity">
    <text evidence="1 2">Belongs to the MINDY deubiquitinase family. FAM63 subfamily.</text>
</comment>
<dbReference type="EC" id="3.4.19.12" evidence="2"/>
<feature type="region of interest" description="Disordered" evidence="3">
    <location>
        <begin position="573"/>
        <end position="603"/>
    </location>
</feature>
<feature type="region of interest" description="Disordered" evidence="3">
    <location>
        <begin position="188"/>
        <end position="213"/>
    </location>
</feature>
<reference evidence="5 6" key="1">
    <citation type="submission" date="2018-04" db="EMBL/GenBank/DDBJ databases">
        <title>The genome of golden apple snail Pomacea canaliculata provides insight into stress tolerance and invasive adaptation.</title>
        <authorList>
            <person name="Liu C."/>
            <person name="Liu B."/>
            <person name="Ren Y."/>
            <person name="Zhang Y."/>
            <person name="Wang H."/>
            <person name="Li S."/>
            <person name="Jiang F."/>
            <person name="Yin L."/>
            <person name="Zhang G."/>
            <person name="Qian W."/>
            <person name="Fan W."/>
        </authorList>
    </citation>
    <scope>NUCLEOTIDE SEQUENCE [LARGE SCALE GENOMIC DNA]</scope>
    <source>
        <strain evidence="5">SZHN2017</strain>
        <tissue evidence="5">Muscle</tissue>
    </source>
</reference>
<feature type="compositionally biased region" description="Polar residues" evidence="3">
    <location>
        <begin position="577"/>
        <end position="586"/>
    </location>
</feature>
<evidence type="ECO:0000313" key="6">
    <source>
        <dbReference type="Proteomes" id="UP000245119"/>
    </source>
</evidence>
<keyword evidence="6" id="KW-1185">Reference proteome</keyword>
<gene>
    <name evidence="5" type="ORF">C0Q70_04489</name>
</gene>
<dbReference type="EMBL" id="PZQS01000003">
    <property type="protein sequence ID" value="PVD33238.1"/>
    <property type="molecule type" value="Genomic_DNA"/>
</dbReference>
<evidence type="ECO:0000313" key="5">
    <source>
        <dbReference type="EMBL" id="PVD33238.1"/>
    </source>
</evidence>
<keyword evidence="2" id="KW-0788">Thiol protease</keyword>
<feature type="compositionally biased region" description="Basic and acidic residues" evidence="3">
    <location>
        <begin position="589"/>
        <end position="603"/>
    </location>
</feature>
<evidence type="ECO:0000256" key="2">
    <source>
        <dbReference type="RuleBase" id="RU367139"/>
    </source>
</evidence>
<dbReference type="GO" id="GO:1990380">
    <property type="term" value="F:K48-linked deubiquitinase activity"/>
    <property type="evidence" value="ECO:0007669"/>
    <property type="project" value="UniProtKB-UniRule"/>
</dbReference>
<dbReference type="GO" id="GO:0004843">
    <property type="term" value="F:cysteine-type deubiquitinase activity"/>
    <property type="evidence" value="ECO:0007669"/>
    <property type="project" value="UniProtKB-UniRule"/>
</dbReference>
<dbReference type="STRING" id="400727.A0A2T7PIJ2"/>
<dbReference type="InterPro" id="IPR033979">
    <property type="entry name" value="MINDY_domain"/>
</dbReference>
<comment type="catalytic activity">
    <reaction evidence="2">
        <text>Thiol-dependent hydrolysis of ester, thioester, amide, peptide and isopeptide bonds formed by the C-terminal Gly of ubiquitin (a 76-residue protein attached to proteins as an intracellular targeting signal).</text>
        <dbReference type="EC" id="3.4.19.12"/>
    </reaction>
</comment>
<dbReference type="GO" id="GO:0016807">
    <property type="term" value="F:cysteine-type carboxypeptidase activity"/>
    <property type="evidence" value="ECO:0007669"/>
    <property type="project" value="TreeGrafter"/>
</dbReference>